<evidence type="ECO:0000256" key="10">
    <source>
        <dbReference type="ARBA" id="ARBA00023146"/>
    </source>
</evidence>
<feature type="compositionally biased region" description="Polar residues" evidence="14">
    <location>
        <begin position="18"/>
        <end position="29"/>
    </location>
</feature>
<dbReference type="PRINTS" id="PR00980">
    <property type="entry name" value="TRNASYNTHALA"/>
</dbReference>
<dbReference type="GO" id="GO:0000049">
    <property type="term" value="F:tRNA binding"/>
    <property type="evidence" value="ECO:0007669"/>
    <property type="project" value="UniProtKB-KW"/>
</dbReference>
<dbReference type="InterPro" id="IPR009000">
    <property type="entry name" value="Transl_B-barrel_sf"/>
</dbReference>
<accession>A0A6J4TDV6</accession>
<sequence>MATPEPTAAIILSHDDFTQTSATTRSASCSKRPGRPAAGLRRRPRLRAVNTAEIRETYLAFFEARDHRRMDSASLVPSAHDPSVLLTTAGMQPFKPYFRGDERPPHPRLTSCQKCFRTPDIENVGTTARHLTFFEMLGNFSIGDYFKPAAVEYALQLSTEGFGFRAEDIWITVFGGDEQLGLGPDEEAIEVWHGVGVPDERIVRLGRGDNFWQAGPTGPCGPCSELYLDRGPAYGPDTDRPGDDTDRFIEFWNLVFMQYELFEDGRLEPLPARNIDTGAGLDRVAMLSQGVDSVFETDYFRPLVDLGEELSGRAYDGADFETTRALRILADHGRGITFLLADGVVPSNEERGYVLRRIMRRAVLQGRVLGIEESFLPRLAERTIEIAGSAYPELAREADTIAMWARSEEEAFLRTLEQGERLLGEVVRRAREDQTSWIAAEDAFRLHDTFGFPYELTRELLAEQGLEVDDAGFAELMDAARARSRQPEVPGGRPSEAVSHERVLDFARGAGFATRFRGYETTELETVVGAFERVDGRMLAKLEESPFYPEGGGQVSDTGFLELPSGARPRVGGVFRVGDDQALELVPGDGGAEPPEDGGVVRAVVDRSTRLATMANHTATHLLHAALRERLGTHVRQAGSYVGPDKLRFDFTHGERLSAEELADVEARVVGWISEGHPVRALETTRDEAERLGAMALFGEKYGDWVRMVEVEGVSRELCGGTHVGTTAEVGLFHITTETSSASNVRRIEAVTGPGGVEAFRARTDTLRQIAALLRVPERDALAAVRRLDERVSELERRPRESGRDLAPGLAAGAAEIGGVRVVVEPVEVDDAKVLLELSDRVRQTLGESAVVLGCAVEGRVHLVANVAPAAVGRGVRAGEVVRAAAQAAGGGG</sequence>
<keyword evidence="10 16" id="KW-0030">Aminoacyl-tRNA synthetase</keyword>
<dbReference type="SUPFAM" id="SSF101353">
    <property type="entry name" value="Putative anticodon-binding domain of alanyl-tRNA synthetase (AlaRS)"/>
    <property type="match status" value="1"/>
</dbReference>
<comment type="function">
    <text evidence="11">Catalyzes the attachment of alanine to tRNA(Ala) in a two-step reaction: alanine is first activated by ATP to form Ala-AMP and then transferred to the acceptor end of tRNA(Ala). Also edits incorrectly charged Ser-tRNA(Ala) and Gly-tRNA(Ala) via its editing domain.</text>
</comment>
<dbReference type="InterPro" id="IPR050058">
    <property type="entry name" value="Ala-tRNA_ligase"/>
</dbReference>
<dbReference type="HAMAP" id="MF_00036_B">
    <property type="entry name" value="Ala_tRNA_synth_B"/>
    <property type="match status" value="1"/>
</dbReference>
<feature type="region of interest" description="Disordered" evidence="14">
    <location>
        <begin position="16"/>
        <end position="42"/>
    </location>
</feature>
<dbReference type="Gene3D" id="3.10.310.40">
    <property type="match status" value="1"/>
</dbReference>
<feature type="non-terminal residue" evidence="16">
    <location>
        <position position="893"/>
    </location>
</feature>
<evidence type="ECO:0000256" key="4">
    <source>
        <dbReference type="ARBA" id="ARBA00022555"/>
    </source>
</evidence>
<evidence type="ECO:0000256" key="13">
    <source>
        <dbReference type="NCBIfam" id="TIGR00344"/>
    </source>
</evidence>
<dbReference type="FunFam" id="3.30.980.10:FF:000004">
    <property type="entry name" value="Alanine--tRNA ligase, cytoplasmic"/>
    <property type="match status" value="1"/>
</dbReference>
<dbReference type="SUPFAM" id="SSF55681">
    <property type="entry name" value="Class II aaRS and biotin synthetases"/>
    <property type="match status" value="1"/>
</dbReference>
<dbReference type="InterPro" id="IPR018163">
    <property type="entry name" value="Thr/Ala-tRNA-synth_IIc_edit"/>
</dbReference>
<dbReference type="PROSITE" id="PS50860">
    <property type="entry name" value="AA_TRNA_LIGASE_II_ALA"/>
    <property type="match status" value="1"/>
</dbReference>
<evidence type="ECO:0000256" key="3">
    <source>
        <dbReference type="ARBA" id="ARBA00017959"/>
    </source>
</evidence>
<evidence type="ECO:0000259" key="15">
    <source>
        <dbReference type="PROSITE" id="PS50860"/>
    </source>
</evidence>
<dbReference type="CDD" id="cd00673">
    <property type="entry name" value="AlaRS_core"/>
    <property type="match status" value="1"/>
</dbReference>
<dbReference type="Gene3D" id="3.30.930.10">
    <property type="entry name" value="Bira Bifunctional Protein, Domain 2"/>
    <property type="match status" value="1"/>
</dbReference>
<dbReference type="SUPFAM" id="SSF50447">
    <property type="entry name" value="Translation proteins"/>
    <property type="match status" value="1"/>
</dbReference>
<dbReference type="SUPFAM" id="SSF55186">
    <property type="entry name" value="ThrRS/AlaRS common domain"/>
    <property type="match status" value="1"/>
</dbReference>
<keyword evidence="4" id="KW-0820">tRNA-binding</keyword>
<dbReference type="Gene3D" id="3.30.54.20">
    <property type="match status" value="1"/>
</dbReference>
<dbReference type="InterPro" id="IPR045864">
    <property type="entry name" value="aa-tRNA-synth_II/BPL/LPL"/>
</dbReference>
<evidence type="ECO:0000256" key="6">
    <source>
        <dbReference type="ARBA" id="ARBA00022741"/>
    </source>
</evidence>
<dbReference type="PANTHER" id="PTHR11777">
    <property type="entry name" value="ALANYL-TRNA SYNTHETASE"/>
    <property type="match status" value="1"/>
</dbReference>
<evidence type="ECO:0000256" key="7">
    <source>
        <dbReference type="ARBA" id="ARBA00022840"/>
    </source>
</evidence>
<dbReference type="InterPro" id="IPR002318">
    <property type="entry name" value="Ala-tRNA-lgiase_IIc"/>
</dbReference>
<evidence type="ECO:0000256" key="9">
    <source>
        <dbReference type="ARBA" id="ARBA00022917"/>
    </source>
</evidence>
<keyword evidence="9" id="KW-0648">Protein biosynthesis</keyword>
<dbReference type="EMBL" id="CADCVU010000210">
    <property type="protein sequence ID" value="CAA9519598.1"/>
    <property type="molecule type" value="Genomic_DNA"/>
</dbReference>
<dbReference type="FunFam" id="3.10.310.40:FF:000001">
    <property type="entry name" value="Alanine--tRNA ligase"/>
    <property type="match status" value="1"/>
</dbReference>
<dbReference type="InterPro" id="IPR012947">
    <property type="entry name" value="tRNA_SAD"/>
</dbReference>
<dbReference type="InterPro" id="IPR018162">
    <property type="entry name" value="Ala-tRNA-ligase_IIc_anticod-bd"/>
</dbReference>
<dbReference type="NCBIfam" id="TIGR00344">
    <property type="entry name" value="alaS"/>
    <property type="match status" value="1"/>
</dbReference>
<evidence type="ECO:0000256" key="12">
    <source>
        <dbReference type="ARBA" id="ARBA00048300"/>
    </source>
</evidence>
<dbReference type="Gene3D" id="2.40.30.130">
    <property type="match status" value="1"/>
</dbReference>
<reference evidence="16" key="1">
    <citation type="submission" date="2020-02" db="EMBL/GenBank/DDBJ databases">
        <authorList>
            <person name="Meier V. D."/>
        </authorList>
    </citation>
    <scope>NUCLEOTIDE SEQUENCE</scope>
    <source>
        <strain evidence="16">AVDCRST_MAG45</strain>
    </source>
</reference>
<organism evidence="16">
    <name type="scientific">uncultured Solirubrobacterales bacterium</name>
    <dbReference type="NCBI Taxonomy" id="768556"/>
    <lineage>
        <taxon>Bacteria</taxon>
        <taxon>Bacillati</taxon>
        <taxon>Actinomycetota</taxon>
        <taxon>Thermoleophilia</taxon>
        <taxon>Solirubrobacterales</taxon>
        <taxon>environmental samples</taxon>
    </lineage>
</organism>
<gene>
    <name evidence="16" type="ORF">AVDCRST_MAG45-2414</name>
</gene>
<evidence type="ECO:0000256" key="5">
    <source>
        <dbReference type="ARBA" id="ARBA00022598"/>
    </source>
</evidence>
<name>A0A6J4TDV6_9ACTN</name>
<evidence type="ECO:0000313" key="16">
    <source>
        <dbReference type="EMBL" id="CAA9519598.1"/>
    </source>
</evidence>
<evidence type="ECO:0000256" key="11">
    <source>
        <dbReference type="ARBA" id="ARBA00024779"/>
    </source>
</evidence>
<keyword evidence="5 16" id="KW-0436">Ligase</keyword>
<dbReference type="PANTHER" id="PTHR11777:SF9">
    <property type="entry name" value="ALANINE--TRNA LIGASE, CYTOPLASMIC"/>
    <property type="match status" value="1"/>
</dbReference>
<dbReference type="SMART" id="SM00863">
    <property type="entry name" value="tRNA_SAD"/>
    <property type="match status" value="1"/>
</dbReference>
<dbReference type="InterPro" id="IPR018165">
    <property type="entry name" value="Ala-tRNA-synth_IIc_core"/>
</dbReference>
<protein>
    <recommendedName>
        <fullName evidence="3 13">Alanine--tRNA ligase</fullName>
        <ecNumber evidence="2 13">6.1.1.7</ecNumber>
    </recommendedName>
</protein>
<evidence type="ECO:0000256" key="1">
    <source>
        <dbReference type="ARBA" id="ARBA00008226"/>
    </source>
</evidence>
<keyword evidence="8" id="KW-0694">RNA-binding</keyword>
<dbReference type="GO" id="GO:0004813">
    <property type="term" value="F:alanine-tRNA ligase activity"/>
    <property type="evidence" value="ECO:0007669"/>
    <property type="project" value="UniProtKB-UniRule"/>
</dbReference>
<evidence type="ECO:0000256" key="2">
    <source>
        <dbReference type="ARBA" id="ARBA00013168"/>
    </source>
</evidence>
<comment type="similarity">
    <text evidence="1">Belongs to the class-II aminoacyl-tRNA synthetase family.</text>
</comment>
<dbReference type="InterPro" id="IPR018164">
    <property type="entry name" value="Ala-tRNA-synth_IIc_N"/>
</dbReference>
<dbReference type="AlphaFoldDB" id="A0A6J4TDV6"/>
<evidence type="ECO:0000256" key="14">
    <source>
        <dbReference type="SAM" id="MobiDB-lite"/>
    </source>
</evidence>
<dbReference type="InterPro" id="IPR023033">
    <property type="entry name" value="Ala_tRNA_ligase_euk/bac"/>
</dbReference>
<keyword evidence="6" id="KW-0547">Nucleotide-binding</keyword>
<dbReference type="EC" id="6.1.1.7" evidence="2 13"/>
<feature type="domain" description="Alanyl-transfer RNA synthetases family profile" evidence="15">
    <location>
        <begin position="49"/>
        <end position="762"/>
    </location>
</feature>
<dbReference type="Gene3D" id="3.30.980.10">
    <property type="entry name" value="Threonyl-trna Synthetase, Chain A, domain 2"/>
    <property type="match status" value="1"/>
</dbReference>
<proteinExistence type="inferred from homology"/>
<comment type="catalytic activity">
    <reaction evidence="12">
        <text>tRNA(Ala) + L-alanine + ATP = L-alanyl-tRNA(Ala) + AMP + diphosphate</text>
        <dbReference type="Rhea" id="RHEA:12540"/>
        <dbReference type="Rhea" id="RHEA-COMP:9657"/>
        <dbReference type="Rhea" id="RHEA-COMP:9923"/>
        <dbReference type="ChEBI" id="CHEBI:30616"/>
        <dbReference type="ChEBI" id="CHEBI:33019"/>
        <dbReference type="ChEBI" id="CHEBI:57972"/>
        <dbReference type="ChEBI" id="CHEBI:78442"/>
        <dbReference type="ChEBI" id="CHEBI:78497"/>
        <dbReference type="ChEBI" id="CHEBI:456215"/>
        <dbReference type="EC" id="6.1.1.7"/>
    </reaction>
</comment>
<dbReference type="Pfam" id="PF01411">
    <property type="entry name" value="tRNA-synt_2c"/>
    <property type="match status" value="1"/>
</dbReference>
<dbReference type="GO" id="GO:0005524">
    <property type="term" value="F:ATP binding"/>
    <property type="evidence" value="ECO:0007669"/>
    <property type="project" value="UniProtKB-KW"/>
</dbReference>
<dbReference type="GO" id="GO:0005829">
    <property type="term" value="C:cytosol"/>
    <property type="evidence" value="ECO:0007669"/>
    <property type="project" value="TreeGrafter"/>
</dbReference>
<dbReference type="GO" id="GO:0002161">
    <property type="term" value="F:aminoacyl-tRNA deacylase activity"/>
    <property type="evidence" value="ECO:0007669"/>
    <property type="project" value="TreeGrafter"/>
</dbReference>
<keyword evidence="7" id="KW-0067">ATP-binding</keyword>
<evidence type="ECO:0000256" key="8">
    <source>
        <dbReference type="ARBA" id="ARBA00022884"/>
    </source>
</evidence>
<dbReference type="GO" id="GO:0006419">
    <property type="term" value="P:alanyl-tRNA aminoacylation"/>
    <property type="evidence" value="ECO:0007669"/>
    <property type="project" value="UniProtKB-UniRule"/>
</dbReference>
<dbReference type="Pfam" id="PF07973">
    <property type="entry name" value="tRNA_SAD"/>
    <property type="match status" value="1"/>
</dbReference>